<sequence>MEDRQRTDATELPVTDAPVPAELAELEDRIYAFNVERTGIRDGRLLAIMLRDDRGEPYAGLHGHTWGGCCEIKVLWVAEAHRGAGLGRRLLLAAEQEAGRRGCTRVVLTSHSFQAPGFYERLGYRRLAEIPDYPRGHRQVVLTKTLGDG</sequence>
<dbReference type="GO" id="GO:0016747">
    <property type="term" value="F:acyltransferase activity, transferring groups other than amino-acyl groups"/>
    <property type="evidence" value="ECO:0007669"/>
    <property type="project" value="InterPro"/>
</dbReference>
<feature type="domain" description="N-acetyltransferase" evidence="3">
    <location>
        <begin position="1"/>
        <end position="147"/>
    </location>
</feature>
<keyword evidence="5" id="KW-1185">Reference proteome</keyword>
<dbReference type="EMBL" id="BMZS01000017">
    <property type="protein sequence ID" value="GHD63818.1"/>
    <property type="molecule type" value="Genomic_DNA"/>
</dbReference>
<evidence type="ECO:0000313" key="5">
    <source>
        <dbReference type="Proteomes" id="UP000630353"/>
    </source>
</evidence>
<reference evidence="4" key="1">
    <citation type="journal article" date="2014" name="Int. J. Syst. Evol. Microbiol.">
        <title>Complete genome sequence of Corynebacterium casei LMG S-19264T (=DSM 44701T), isolated from a smear-ripened cheese.</title>
        <authorList>
            <consortium name="US DOE Joint Genome Institute (JGI-PGF)"/>
            <person name="Walter F."/>
            <person name="Albersmeier A."/>
            <person name="Kalinowski J."/>
            <person name="Ruckert C."/>
        </authorList>
    </citation>
    <scope>NUCLEOTIDE SEQUENCE</scope>
    <source>
        <strain evidence="4">KCTC 42651</strain>
    </source>
</reference>
<gene>
    <name evidence="4" type="ORF">GCM10017083_54710</name>
</gene>
<dbReference type="InterPro" id="IPR000182">
    <property type="entry name" value="GNAT_dom"/>
</dbReference>
<name>A0A918XXF3_9PROT</name>
<keyword evidence="2" id="KW-0012">Acyltransferase</keyword>
<evidence type="ECO:0000259" key="3">
    <source>
        <dbReference type="PROSITE" id="PS51186"/>
    </source>
</evidence>
<reference evidence="4" key="2">
    <citation type="submission" date="2020-09" db="EMBL/GenBank/DDBJ databases">
        <authorList>
            <person name="Sun Q."/>
            <person name="Kim S."/>
        </authorList>
    </citation>
    <scope>NUCLEOTIDE SEQUENCE</scope>
    <source>
        <strain evidence="4">KCTC 42651</strain>
    </source>
</reference>
<dbReference type="PANTHER" id="PTHR43877">
    <property type="entry name" value="AMINOALKYLPHOSPHONATE N-ACETYLTRANSFERASE-RELATED-RELATED"/>
    <property type="match status" value="1"/>
</dbReference>
<dbReference type="InterPro" id="IPR016181">
    <property type="entry name" value="Acyl_CoA_acyltransferase"/>
</dbReference>
<dbReference type="AlphaFoldDB" id="A0A918XXF3"/>
<dbReference type="InterPro" id="IPR050832">
    <property type="entry name" value="Bact_Acetyltransf"/>
</dbReference>
<evidence type="ECO:0000256" key="1">
    <source>
        <dbReference type="ARBA" id="ARBA00022679"/>
    </source>
</evidence>
<dbReference type="PROSITE" id="PS51186">
    <property type="entry name" value="GNAT"/>
    <property type="match status" value="1"/>
</dbReference>
<dbReference type="PANTHER" id="PTHR43877:SF2">
    <property type="entry name" value="AMINOALKYLPHOSPHONATE N-ACETYLTRANSFERASE-RELATED"/>
    <property type="match status" value="1"/>
</dbReference>
<evidence type="ECO:0000313" key="4">
    <source>
        <dbReference type="EMBL" id="GHD63818.1"/>
    </source>
</evidence>
<dbReference type="SUPFAM" id="SSF55729">
    <property type="entry name" value="Acyl-CoA N-acyltransferases (Nat)"/>
    <property type="match status" value="1"/>
</dbReference>
<dbReference type="Gene3D" id="3.40.630.30">
    <property type="match status" value="1"/>
</dbReference>
<dbReference type="Proteomes" id="UP000630353">
    <property type="component" value="Unassembled WGS sequence"/>
</dbReference>
<protein>
    <submittedName>
        <fullName evidence="4">N-acetyltransferase</fullName>
    </submittedName>
</protein>
<dbReference type="Pfam" id="PF00583">
    <property type="entry name" value="Acetyltransf_1"/>
    <property type="match status" value="1"/>
</dbReference>
<keyword evidence="1" id="KW-0808">Transferase</keyword>
<organism evidence="4 5">
    <name type="scientific">Thalassobaculum fulvum</name>
    <dbReference type="NCBI Taxonomy" id="1633335"/>
    <lineage>
        <taxon>Bacteria</taxon>
        <taxon>Pseudomonadati</taxon>
        <taxon>Pseudomonadota</taxon>
        <taxon>Alphaproteobacteria</taxon>
        <taxon>Rhodospirillales</taxon>
        <taxon>Thalassobaculaceae</taxon>
        <taxon>Thalassobaculum</taxon>
    </lineage>
</organism>
<evidence type="ECO:0000256" key="2">
    <source>
        <dbReference type="ARBA" id="ARBA00023315"/>
    </source>
</evidence>
<dbReference type="CDD" id="cd04301">
    <property type="entry name" value="NAT_SF"/>
    <property type="match status" value="1"/>
</dbReference>
<comment type="caution">
    <text evidence="4">The sequence shown here is derived from an EMBL/GenBank/DDBJ whole genome shotgun (WGS) entry which is preliminary data.</text>
</comment>
<proteinExistence type="predicted"/>
<accession>A0A918XXF3</accession>